<dbReference type="Gene3D" id="2.60.120.620">
    <property type="entry name" value="q2cbj1_9rhob like domain"/>
    <property type="match status" value="1"/>
</dbReference>
<accession>A0ABP6CWP1</accession>
<feature type="region of interest" description="Disordered" evidence="1">
    <location>
        <begin position="1"/>
        <end position="20"/>
    </location>
</feature>
<proteinExistence type="predicted"/>
<feature type="compositionally biased region" description="Low complexity" evidence="1">
    <location>
        <begin position="1"/>
        <end position="15"/>
    </location>
</feature>
<dbReference type="EMBL" id="BAAATD010000013">
    <property type="protein sequence ID" value="GAA2626939.1"/>
    <property type="molecule type" value="Genomic_DNA"/>
</dbReference>
<organism evidence="2 3">
    <name type="scientific">Actinomadura fulvescens</name>
    <dbReference type="NCBI Taxonomy" id="46160"/>
    <lineage>
        <taxon>Bacteria</taxon>
        <taxon>Bacillati</taxon>
        <taxon>Actinomycetota</taxon>
        <taxon>Actinomycetes</taxon>
        <taxon>Streptosporangiales</taxon>
        <taxon>Thermomonosporaceae</taxon>
        <taxon>Actinomadura</taxon>
    </lineage>
</organism>
<keyword evidence="3" id="KW-1185">Reference proteome</keyword>
<protein>
    <submittedName>
        <fullName evidence="2">Uncharacterized protein</fullName>
    </submittedName>
</protein>
<reference evidence="3" key="1">
    <citation type="journal article" date="2019" name="Int. J. Syst. Evol. Microbiol.">
        <title>The Global Catalogue of Microorganisms (GCM) 10K type strain sequencing project: providing services to taxonomists for standard genome sequencing and annotation.</title>
        <authorList>
            <consortium name="The Broad Institute Genomics Platform"/>
            <consortium name="The Broad Institute Genome Sequencing Center for Infectious Disease"/>
            <person name="Wu L."/>
            <person name="Ma J."/>
        </authorList>
    </citation>
    <scope>NUCLEOTIDE SEQUENCE [LARGE SCALE GENOMIC DNA]</scope>
    <source>
        <strain evidence="3">JCM 6833</strain>
    </source>
</reference>
<gene>
    <name evidence="2" type="ORF">GCM10010411_74970</name>
</gene>
<evidence type="ECO:0000313" key="3">
    <source>
        <dbReference type="Proteomes" id="UP001501509"/>
    </source>
</evidence>
<sequence length="227" mass="23905">MTQTTAPAAAAAPDLAAPPPPLPRPVLQMWRTPIYQADCPGAEDHLPILRDLILDAEKTDTQAANFGGIDAIKSSQTMLTWDHPSIDWLKAQISAAAVALAADVLGGAASEITGHGVDAEAWAVVYRSGGSLRPHTHHDSAWSGVLYVAADASGADEAGYLQMLDPRPAAVGCQASPGVVRFQPVPGRMIAFPGWQPHSVRATASDSNLRIAIAWNVAYHEIFTGMS</sequence>
<name>A0ABP6CWP1_9ACTN</name>
<dbReference type="RefSeq" id="WP_344547241.1">
    <property type="nucleotide sequence ID" value="NZ_BAAATD010000013.1"/>
</dbReference>
<evidence type="ECO:0000256" key="1">
    <source>
        <dbReference type="SAM" id="MobiDB-lite"/>
    </source>
</evidence>
<dbReference type="InterPro" id="IPR012668">
    <property type="entry name" value="CHP02466"/>
</dbReference>
<dbReference type="Pfam" id="PF13759">
    <property type="entry name" value="2OG-FeII_Oxy_5"/>
    <property type="match status" value="1"/>
</dbReference>
<comment type="caution">
    <text evidence="2">The sequence shown here is derived from an EMBL/GenBank/DDBJ whole genome shotgun (WGS) entry which is preliminary data.</text>
</comment>
<dbReference type="Proteomes" id="UP001501509">
    <property type="component" value="Unassembled WGS sequence"/>
</dbReference>
<evidence type="ECO:0000313" key="2">
    <source>
        <dbReference type="EMBL" id="GAA2626939.1"/>
    </source>
</evidence>